<dbReference type="OrthoDB" id="2018824at2"/>
<dbReference type="RefSeq" id="WP_073277485.1">
    <property type="nucleotide sequence ID" value="NZ_FRAC01000015.1"/>
</dbReference>
<feature type="domain" description="BIG2" evidence="2">
    <location>
        <begin position="422"/>
        <end position="505"/>
    </location>
</feature>
<evidence type="ECO:0000313" key="3">
    <source>
        <dbReference type="EMBL" id="SHK68469.1"/>
    </source>
</evidence>
<dbReference type="Pfam" id="PF02368">
    <property type="entry name" value="Big_2"/>
    <property type="match status" value="2"/>
</dbReference>
<accession>A0A1M6UH19</accession>
<organism evidence="3 4">
    <name type="scientific">Anaerocolumna jejuensis DSM 15929</name>
    <dbReference type="NCBI Taxonomy" id="1121322"/>
    <lineage>
        <taxon>Bacteria</taxon>
        <taxon>Bacillati</taxon>
        <taxon>Bacillota</taxon>
        <taxon>Clostridia</taxon>
        <taxon>Lachnospirales</taxon>
        <taxon>Lachnospiraceae</taxon>
        <taxon>Anaerocolumna</taxon>
    </lineage>
</organism>
<dbReference type="Proteomes" id="UP000184386">
    <property type="component" value="Unassembled WGS sequence"/>
</dbReference>
<evidence type="ECO:0000259" key="2">
    <source>
        <dbReference type="SMART" id="SM00635"/>
    </source>
</evidence>
<gene>
    <name evidence="3" type="ORF">SAMN02745136_03082</name>
</gene>
<dbReference type="InterPro" id="IPR008964">
    <property type="entry name" value="Invasin/intimin_cell_adhesion"/>
</dbReference>
<dbReference type="SMART" id="SM00635">
    <property type="entry name" value="BID_2"/>
    <property type="match status" value="3"/>
</dbReference>
<dbReference type="EMBL" id="FRAC01000015">
    <property type="protein sequence ID" value="SHK68469.1"/>
    <property type="molecule type" value="Genomic_DNA"/>
</dbReference>
<keyword evidence="4" id="KW-1185">Reference proteome</keyword>
<dbReference type="InterPro" id="IPR003343">
    <property type="entry name" value="Big_2"/>
</dbReference>
<feature type="chain" id="PRO_5012477840" evidence="1">
    <location>
        <begin position="33"/>
        <end position="827"/>
    </location>
</feature>
<dbReference type="Gene3D" id="2.60.40.1080">
    <property type="match status" value="2"/>
</dbReference>
<feature type="domain" description="BIG2" evidence="2">
    <location>
        <begin position="133"/>
        <end position="203"/>
    </location>
</feature>
<dbReference type="STRING" id="1121322.SAMN02745136_03082"/>
<dbReference type="AlphaFoldDB" id="A0A1M6UH19"/>
<protein>
    <submittedName>
        <fullName evidence="3">Ig-like domain (Group 2)</fullName>
    </submittedName>
</protein>
<name>A0A1M6UH19_9FIRM</name>
<evidence type="ECO:0000256" key="1">
    <source>
        <dbReference type="SAM" id="SignalP"/>
    </source>
</evidence>
<evidence type="ECO:0000313" key="4">
    <source>
        <dbReference type="Proteomes" id="UP000184386"/>
    </source>
</evidence>
<feature type="signal peptide" evidence="1">
    <location>
        <begin position="1"/>
        <end position="32"/>
    </location>
</feature>
<reference evidence="3 4" key="1">
    <citation type="submission" date="2016-11" db="EMBL/GenBank/DDBJ databases">
        <authorList>
            <person name="Jaros S."/>
            <person name="Januszkiewicz K."/>
            <person name="Wedrychowicz H."/>
        </authorList>
    </citation>
    <scope>NUCLEOTIDE SEQUENCE [LARGE SCALE GENOMIC DNA]</scope>
    <source>
        <strain evidence="3 4">DSM 15929</strain>
    </source>
</reference>
<proteinExistence type="predicted"/>
<dbReference type="SUPFAM" id="SSF49373">
    <property type="entry name" value="Invasin/intimin cell-adhesion fragments"/>
    <property type="match status" value="2"/>
</dbReference>
<keyword evidence="1" id="KW-0732">Signal</keyword>
<feature type="domain" description="BIG2" evidence="2">
    <location>
        <begin position="38"/>
        <end position="118"/>
    </location>
</feature>
<sequence>MKKNFFKKKLASALALALVVASVSPSPLSASAATVAKIVDKGSSKATAVLYVDKVSYGKSAVNFDLSKTYAGTKYTWTISDSKKATIGAKTGYVVAKAPGVVTVKVAAKNKKGKTTAFTQKVTIRKRATAVAAGDDFTLNSGETKTIKATVTPSNSTDAVRYYSSDEKIATVDVKTGVVTAIGAGEATITAYAKAASTAPNTSQWNVTDTVKVTVPVGLASVKQNSSTELAATFNTNIESGKVTASDFSIVNDATKQVIAVKEAKADGTGVVKLTTFSNMSDGKTYTVTYNKKSVQFTATDGVVASLAITPATVAANTETEIKVNTVDSKGIVINSYALGSVTDSKLEFSISDNKGYTSGSKLTLFNIGDTAKATAIYHTYKWDNTTGQETGAIKAELTITAVDKVAAGVSKTEYTIGANKPNWNKYTSKTSIAVGESSTLWFRVTKTDDSYAKYGDYTFSSSNSNVLIVSDHSSELAARINAVSVGSAYVLVKDKNGNVVWSLAVTVVGERKATNMILDKDSVTVSNSSNITDTKVITTTLKDQYGEDMDYTSAPTKTLLTSIASGVVQPSVVPSADGDITITAVGATKGTYQYKIVYGNAFRTITVNVVAPDNSTSATVSYQLDKSADTIDTVFTGNSTTPKDFVAKVAMLKGGVVDGYADITSYSIKKGTTEVASGSSLKNTTAVSYSALSVSGSTVTKAVADGYSVNIKYVDNKGVTQEMNTGFVIKDTQSSVTATQVKTKVTGTSSVANAISEAFKFYYEGNEITSPIFQTIDKDATVTASSGTNYTFVRSVYVYVTVTGTKGSFQVPVKVTLGTSGVTIEH</sequence>